<name>A0A919QEB4_9ACTN</name>
<feature type="domain" description="HTH cro/C1-type" evidence="1">
    <location>
        <begin position="10"/>
        <end position="45"/>
    </location>
</feature>
<protein>
    <recommendedName>
        <fullName evidence="1">HTH cro/C1-type domain-containing protein</fullName>
    </recommendedName>
</protein>
<evidence type="ECO:0000313" key="3">
    <source>
        <dbReference type="Proteomes" id="UP000640052"/>
    </source>
</evidence>
<dbReference type="GO" id="GO:0003677">
    <property type="term" value="F:DNA binding"/>
    <property type="evidence" value="ECO:0007669"/>
    <property type="project" value="InterPro"/>
</dbReference>
<dbReference type="SUPFAM" id="SSF47413">
    <property type="entry name" value="lambda repressor-like DNA-binding domains"/>
    <property type="match status" value="1"/>
</dbReference>
<dbReference type="Proteomes" id="UP000640052">
    <property type="component" value="Unassembled WGS sequence"/>
</dbReference>
<evidence type="ECO:0000259" key="1">
    <source>
        <dbReference type="PROSITE" id="PS50943"/>
    </source>
</evidence>
<dbReference type="RefSeq" id="WP_204043056.1">
    <property type="nucleotide sequence ID" value="NZ_BOOA01000039.1"/>
</dbReference>
<sequence length="383" mass="40407">MAIDEFGPELRRRREAAGLSLSQLAAAVPCHKGTLSKIESGKARPGEGVAARCDEILRAGGMLVAVARADRTRAKMAAGYDTAARAPARVPGPRYPPEILLPSLEEVIRGLRSMGRRLAAAAVLPMVSTEFELLAEMGDIGALPAYYAEYASWLAQESGRPGLALSWLKETIRLADLFGDRDLSAYATVRRAELMLAHDHLGAAELAARVRRRPGLSRRVLALAAHTEAYGRALYGDERACEAALAEATGFLAAAPETGLIGPTTVGDLGSAARGWCLYDLGRAAESAPLLEGALATVHPEGLRAQGLLTARLARAYLRAGRLASAHQATHDALGLVGRTRSAGAYAELRELSGELAGWSRNVLARGLRAEIAAAMRGLPLAG</sequence>
<keyword evidence="3" id="KW-1185">Reference proteome</keyword>
<reference evidence="2" key="1">
    <citation type="submission" date="2021-01" db="EMBL/GenBank/DDBJ databases">
        <title>Whole genome shotgun sequence of Acrocarpospora phusangensis NBRC 108782.</title>
        <authorList>
            <person name="Komaki H."/>
            <person name="Tamura T."/>
        </authorList>
    </citation>
    <scope>NUCLEOTIDE SEQUENCE</scope>
    <source>
        <strain evidence="2">NBRC 108782</strain>
    </source>
</reference>
<dbReference type="Pfam" id="PF13560">
    <property type="entry name" value="HTH_31"/>
    <property type="match status" value="1"/>
</dbReference>
<gene>
    <name evidence="2" type="ORF">Aph01nite_46860</name>
</gene>
<dbReference type="Gene3D" id="1.10.260.40">
    <property type="entry name" value="lambda repressor-like DNA-binding domains"/>
    <property type="match status" value="1"/>
</dbReference>
<dbReference type="InterPro" id="IPR001387">
    <property type="entry name" value="Cro/C1-type_HTH"/>
</dbReference>
<dbReference type="EMBL" id="BOOA01000039">
    <property type="protein sequence ID" value="GIH26376.1"/>
    <property type="molecule type" value="Genomic_DNA"/>
</dbReference>
<dbReference type="AlphaFoldDB" id="A0A919QEB4"/>
<accession>A0A919QEB4</accession>
<dbReference type="PROSITE" id="PS50943">
    <property type="entry name" value="HTH_CROC1"/>
    <property type="match status" value="1"/>
</dbReference>
<organism evidence="2 3">
    <name type="scientific">Acrocarpospora phusangensis</name>
    <dbReference type="NCBI Taxonomy" id="1070424"/>
    <lineage>
        <taxon>Bacteria</taxon>
        <taxon>Bacillati</taxon>
        <taxon>Actinomycetota</taxon>
        <taxon>Actinomycetes</taxon>
        <taxon>Streptosporangiales</taxon>
        <taxon>Streptosporangiaceae</taxon>
        <taxon>Acrocarpospora</taxon>
    </lineage>
</organism>
<comment type="caution">
    <text evidence="2">The sequence shown here is derived from an EMBL/GenBank/DDBJ whole genome shotgun (WGS) entry which is preliminary data.</text>
</comment>
<dbReference type="InterPro" id="IPR010982">
    <property type="entry name" value="Lambda_DNA-bd_dom_sf"/>
</dbReference>
<dbReference type="SMART" id="SM00530">
    <property type="entry name" value="HTH_XRE"/>
    <property type="match status" value="1"/>
</dbReference>
<evidence type="ECO:0000313" key="2">
    <source>
        <dbReference type="EMBL" id="GIH26376.1"/>
    </source>
</evidence>
<dbReference type="CDD" id="cd00093">
    <property type="entry name" value="HTH_XRE"/>
    <property type="match status" value="1"/>
</dbReference>
<proteinExistence type="predicted"/>